<dbReference type="VEuPathDB" id="TrichDB:TVAGG3_0477230"/>
<dbReference type="Gene3D" id="3.30.420.10">
    <property type="entry name" value="Ribonuclease H-like superfamily/Ribonuclease H"/>
    <property type="match status" value="1"/>
</dbReference>
<protein>
    <submittedName>
        <fullName evidence="4">Zinc finger, C2H2 type family protein</fullName>
    </submittedName>
</protein>
<evidence type="ECO:0000256" key="2">
    <source>
        <dbReference type="SAM" id="MobiDB-lite"/>
    </source>
</evidence>
<accession>A2F215</accession>
<keyword evidence="5" id="KW-1185">Reference proteome</keyword>
<keyword evidence="1" id="KW-0863">Zinc-finger</keyword>
<reference evidence="4" key="2">
    <citation type="journal article" date="2007" name="Science">
        <title>Draft genome sequence of the sexually transmitted pathogen Trichomonas vaginalis.</title>
        <authorList>
            <person name="Carlton J.M."/>
            <person name="Hirt R.P."/>
            <person name="Silva J.C."/>
            <person name="Delcher A.L."/>
            <person name="Schatz M."/>
            <person name="Zhao Q."/>
            <person name="Wortman J.R."/>
            <person name="Bidwell S.L."/>
            <person name="Alsmark U.C.M."/>
            <person name="Besteiro S."/>
            <person name="Sicheritz-Ponten T."/>
            <person name="Noel C.J."/>
            <person name="Dacks J.B."/>
            <person name="Foster P.G."/>
            <person name="Simillion C."/>
            <person name="Van de Peer Y."/>
            <person name="Miranda-Saavedra D."/>
            <person name="Barton G.J."/>
            <person name="Westrop G.D."/>
            <person name="Mueller S."/>
            <person name="Dessi D."/>
            <person name="Fiori P.L."/>
            <person name="Ren Q."/>
            <person name="Paulsen I."/>
            <person name="Zhang H."/>
            <person name="Bastida-Corcuera F.D."/>
            <person name="Simoes-Barbosa A."/>
            <person name="Brown M.T."/>
            <person name="Hayes R.D."/>
            <person name="Mukherjee M."/>
            <person name="Okumura C.Y."/>
            <person name="Schneider R."/>
            <person name="Smith A.J."/>
            <person name="Vanacova S."/>
            <person name="Villalvazo M."/>
            <person name="Haas B.J."/>
            <person name="Pertea M."/>
            <person name="Feldblyum T.V."/>
            <person name="Utterback T.R."/>
            <person name="Shu C.L."/>
            <person name="Osoegawa K."/>
            <person name="de Jong P.J."/>
            <person name="Hrdy I."/>
            <person name="Horvathova L."/>
            <person name="Zubacova Z."/>
            <person name="Dolezal P."/>
            <person name="Malik S.B."/>
            <person name="Logsdon J.M. Jr."/>
            <person name="Henze K."/>
            <person name="Gupta A."/>
            <person name="Wang C.C."/>
            <person name="Dunne R.L."/>
            <person name="Upcroft J.A."/>
            <person name="Upcroft P."/>
            <person name="White O."/>
            <person name="Salzberg S.L."/>
            <person name="Tang P."/>
            <person name="Chiu C.-H."/>
            <person name="Lee Y.-S."/>
            <person name="Embley T.M."/>
            <person name="Coombs G.H."/>
            <person name="Mottram J.C."/>
            <person name="Tachezy J."/>
            <person name="Fraser-Liggett C.M."/>
            <person name="Johnson P.J."/>
        </authorList>
    </citation>
    <scope>NUCLEOTIDE SEQUENCE [LARGE SCALE GENOMIC DNA]</scope>
    <source>
        <strain evidence="4">G3</strain>
    </source>
</reference>
<dbReference type="KEGG" id="tva:4758894"/>
<dbReference type="GO" id="GO:0003676">
    <property type="term" value="F:nucleic acid binding"/>
    <property type="evidence" value="ECO:0007669"/>
    <property type="project" value="InterPro"/>
</dbReference>
<feature type="compositionally biased region" description="Polar residues" evidence="2">
    <location>
        <begin position="241"/>
        <end position="273"/>
    </location>
</feature>
<feature type="region of interest" description="Disordered" evidence="2">
    <location>
        <begin position="319"/>
        <end position="349"/>
    </location>
</feature>
<keyword evidence="1" id="KW-0862">Zinc</keyword>
<reference evidence="4" key="1">
    <citation type="submission" date="2006-10" db="EMBL/GenBank/DDBJ databases">
        <authorList>
            <person name="Amadeo P."/>
            <person name="Zhao Q."/>
            <person name="Wortman J."/>
            <person name="Fraser-Liggett C."/>
            <person name="Carlton J."/>
        </authorList>
    </citation>
    <scope>NUCLEOTIDE SEQUENCE</scope>
    <source>
        <strain evidence="4">G3</strain>
    </source>
</reference>
<dbReference type="PROSITE" id="PS00028">
    <property type="entry name" value="ZINC_FINGER_C2H2_1"/>
    <property type="match status" value="2"/>
</dbReference>
<feature type="region of interest" description="Disordered" evidence="2">
    <location>
        <begin position="241"/>
        <end position="282"/>
    </location>
</feature>
<dbReference type="InterPro" id="IPR013087">
    <property type="entry name" value="Znf_C2H2_type"/>
</dbReference>
<dbReference type="PROSITE" id="PS50157">
    <property type="entry name" value="ZINC_FINGER_C2H2_2"/>
    <property type="match status" value="1"/>
</dbReference>
<dbReference type="InParanoid" id="A2F215"/>
<sequence length="516" mass="58034">MKKNSADHGQKNEGRFPWVFKTEGSIHYFKKCEKKVIYFSVKEVDVKKIAEDVFNSTVLGVGIDLSPNGSVRVISICSKTYVFVISINNGYIISALGSFLSSLNSKLLVGYNIDRNLSALKTAHGITLNVKDLLLDPEYSDGIKAMIDDSEIKEVFKRGELDIQNVAKFETLFSLSNQVMTAITFPAVLSYYYITSNEGNRQEAIPLPHKDLLSNREIIYKVPFALLPPEKPKIIHKITPINNTSSDSMQTNKTSISSQPALDSTSLKISSPDPNYKPPAPKTFDIDLQKTMEERPTIALQRQSPVSTPLVITRRSSIPKLHTETPPPPDVKPVTEEGKRHRKESLPSNSAKPIIVKYKRRISTNNDKNCPICNKQHTTSVAVGIHIVSDHGIEFQVVNNFKRVGCPNYVCALCNQYIPSIEMFITHIVDSHTQELYEFFKSIEIPEKKEEVLEFISNLAASAVGTISEEVFNDLKKMELNLVKKGQMNKELKCLACNETFETHTELLMHCWTSHN</sequence>
<evidence type="ECO:0000259" key="3">
    <source>
        <dbReference type="PROSITE" id="PS50157"/>
    </source>
</evidence>
<evidence type="ECO:0000256" key="1">
    <source>
        <dbReference type="PROSITE-ProRule" id="PRU00042"/>
    </source>
</evidence>
<dbReference type="RefSeq" id="XP_001330091.1">
    <property type="nucleotide sequence ID" value="XM_001330056.1"/>
</dbReference>
<dbReference type="Proteomes" id="UP000001542">
    <property type="component" value="Unassembled WGS sequence"/>
</dbReference>
<feature type="domain" description="C2H2-type" evidence="3">
    <location>
        <begin position="492"/>
        <end position="516"/>
    </location>
</feature>
<evidence type="ECO:0000313" key="5">
    <source>
        <dbReference type="Proteomes" id="UP000001542"/>
    </source>
</evidence>
<evidence type="ECO:0000313" key="4">
    <source>
        <dbReference type="EMBL" id="EAY01070.1"/>
    </source>
</evidence>
<dbReference type="GO" id="GO:0008270">
    <property type="term" value="F:zinc ion binding"/>
    <property type="evidence" value="ECO:0007669"/>
    <property type="project" value="UniProtKB-KW"/>
</dbReference>
<dbReference type="EMBL" id="DS113580">
    <property type="protein sequence ID" value="EAY01070.1"/>
    <property type="molecule type" value="Genomic_DNA"/>
</dbReference>
<dbReference type="SMART" id="SM00355">
    <property type="entry name" value="ZnF_C2H2"/>
    <property type="match status" value="3"/>
</dbReference>
<dbReference type="VEuPathDB" id="TrichDB:TVAG_481400"/>
<dbReference type="AlphaFoldDB" id="A2F215"/>
<proteinExistence type="predicted"/>
<gene>
    <name evidence="4" type="ORF">TVAG_481400</name>
</gene>
<keyword evidence="1" id="KW-0479">Metal-binding</keyword>
<name>A2F215_TRIV3</name>
<dbReference type="InterPro" id="IPR036397">
    <property type="entry name" value="RNaseH_sf"/>
</dbReference>
<organism evidence="4 5">
    <name type="scientific">Trichomonas vaginalis (strain ATCC PRA-98 / G3)</name>
    <dbReference type="NCBI Taxonomy" id="412133"/>
    <lineage>
        <taxon>Eukaryota</taxon>
        <taxon>Metamonada</taxon>
        <taxon>Parabasalia</taxon>
        <taxon>Trichomonadida</taxon>
        <taxon>Trichomonadidae</taxon>
        <taxon>Trichomonas</taxon>
    </lineage>
</organism>